<sequence length="647" mass="73468">MTANRDQNEATDTQKGDSNATNEVEQNVEQKAAEKVPVGSVNGLKNLYQSNKDKDGKWTWTEKYPEDAEEAAENEETKKFAVIVRSVKSSDSRKKLEAHSIIIQSPWLKIALGEILSDYPGVACELKRLVFEAPFEPFVHRWAEFVAYTQRGDLDATTKEHLDTLHGILVYEIGDLLRAFEDYVQNGVITYEHMWMIFQPGGVILSAHKGPLSAFEVDESEYMETQCGKFLRLKADCVDYDGKNFGRVKERIDVPEFVGTKKISGLNAFPLAFYEDKKAILSQLIKRGMIFETLAGHHYKSYEGGAITWDREGNEVPIQVSGRIVIDIGSFNRFSPYRKRYLTDWTAKDLERFTSHKEKCGVTHDGKFKLTPHHHMLARSRTRGYSLKLKQWLDFFVEQAQDIQFNTNAFDKLVLPEDQKELILAFSESQLEGSTFDDVITGKGKGIICLLSGPPGVGKTLTAEAVAENLQVPLHSLTSGDLGSEPWEVETGLSRILDLVARWNAILLLDECDVFLEARSTHDLERNKVVSIFLRTLERYEGILFMTTNRVDNMDAAFQSRIHVSLEYPDLTRESRRQIWGNFVRSAALRSELSDQDLDQLSELSLNGRQIKNVLKTSQLLASRKKATLKREFINTVLAIEKRRPGV</sequence>
<dbReference type="SUPFAM" id="SSF52540">
    <property type="entry name" value="P-loop containing nucleoside triphosphate hydrolases"/>
    <property type="match status" value="1"/>
</dbReference>
<proteinExistence type="predicted"/>
<dbReference type="Proteomes" id="UP000012174">
    <property type="component" value="Unassembled WGS sequence"/>
</dbReference>
<dbReference type="SMART" id="SM00382">
    <property type="entry name" value="AAA"/>
    <property type="match status" value="1"/>
</dbReference>
<accession>M7SFH1</accession>
<dbReference type="InterPro" id="IPR003959">
    <property type="entry name" value="ATPase_AAA_core"/>
</dbReference>
<dbReference type="OrthoDB" id="10042665at2759"/>
<dbReference type="GO" id="GO:0016887">
    <property type="term" value="F:ATP hydrolysis activity"/>
    <property type="evidence" value="ECO:0007669"/>
    <property type="project" value="InterPro"/>
</dbReference>
<gene>
    <name evidence="3" type="ORF">UCREL1_10076</name>
</gene>
<evidence type="ECO:0000259" key="2">
    <source>
        <dbReference type="SMART" id="SM00382"/>
    </source>
</evidence>
<evidence type="ECO:0000313" key="3">
    <source>
        <dbReference type="EMBL" id="EMR62983.1"/>
    </source>
</evidence>
<dbReference type="InterPro" id="IPR054289">
    <property type="entry name" value="DUF7025"/>
</dbReference>
<dbReference type="CDD" id="cd19481">
    <property type="entry name" value="RecA-like_protease"/>
    <property type="match status" value="1"/>
</dbReference>
<dbReference type="STRING" id="1287681.M7SFH1"/>
<dbReference type="AlphaFoldDB" id="M7SFH1"/>
<dbReference type="InterPro" id="IPR027417">
    <property type="entry name" value="P-loop_NTPase"/>
</dbReference>
<organism evidence="3 4">
    <name type="scientific">Eutypa lata (strain UCR-EL1)</name>
    <name type="common">Grapevine dieback disease fungus</name>
    <name type="synonym">Eutypa armeniacae</name>
    <dbReference type="NCBI Taxonomy" id="1287681"/>
    <lineage>
        <taxon>Eukaryota</taxon>
        <taxon>Fungi</taxon>
        <taxon>Dikarya</taxon>
        <taxon>Ascomycota</taxon>
        <taxon>Pezizomycotina</taxon>
        <taxon>Sordariomycetes</taxon>
        <taxon>Xylariomycetidae</taxon>
        <taxon>Xylariales</taxon>
        <taxon>Diatrypaceae</taxon>
        <taxon>Eutypa</taxon>
    </lineage>
</organism>
<reference evidence="4" key="1">
    <citation type="journal article" date="2013" name="Genome Announc.">
        <title>Draft genome sequence of the grapevine dieback fungus Eutypa lata UCR-EL1.</title>
        <authorList>
            <person name="Blanco-Ulate B."/>
            <person name="Rolshausen P.E."/>
            <person name="Cantu D."/>
        </authorList>
    </citation>
    <scope>NUCLEOTIDE SEQUENCE [LARGE SCALE GENOMIC DNA]</scope>
    <source>
        <strain evidence="4">UCR-EL1</strain>
    </source>
</reference>
<keyword evidence="4" id="KW-1185">Reference proteome</keyword>
<dbReference type="EMBL" id="KB707327">
    <property type="protein sequence ID" value="EMR62983.1"/>
    <property type="molecule type" value="Genomic_DNA"/>
</dbReference>
<dbReference type="GO" id="GO:0005524">
    <property type="term" value="F:ATP binding"/>
    <property type="evidence" value="ECO:0007669"/>
    <property type="project" value="InterPro"/>
</dbReference>
<feature type="compositionally biased region" description="Basic and acidic residues" evidence="1">
    <location>
        <begin position="1"/>
        <end position="15"/>
    </location>
</feature>
<dbReference type="HOGENOM" id="CLU_004471_6_3_1"/>
<evidence type="ECO:0000256" key="1">
    <source>
        <dbReference type="SAM" id="MobiDB-lite"/>
    </source>
</evidence>
<feature type="domain" description="AAA+ ATPase" evidence="2">
    <location>
        <begin position="445"/>
        <end position="572"/>
    </location>
</feature>
<feature type="compositionally biased region" description="Polar residues" evidence="1">
    <location>
        <begin position="16"/>
        <end position="29"/>
    </location>
</feature>
<feature type="region of interest" description="Disordered" evidence="1">
    <location>
        <begin position="1"/>
        <end position="37"/>
    </location>
</feature>
<dbReference type="Gene3D" id="3.40.50.300">
    <property type="entry name" value="P-loop containing nucleotide triphosphate hydrolases"/>
    <property type="match status" value="1"/>
</dbReference>
<dbReference type="eggNOG" id="KOG0731">
    <property type="taxonomic scope" value="Eukaryota"/>
</dbReference>
<dbReference type="KEGG" id="ela:UCREL1_10076"/>
<dbReference type="Pfam" id="PF00004">
    <property type="entry name" value="AAA"/>
    <property type="match status" value="1"/>
</dbReference>
<dbReference type="InterPro" id="IPR003593">
    <property type="entry name" value="AAA+_ATPase"/>
</dbReference>
<dbReference type="PANTHER" id="PTHR46411">
    <property type="entry name" value="FAMILY ATPASE, PUTATIVE-RELATED"/>
    <property type="match status" value="1"/>
</dbReference>
<dbReference type="PANTHER" id="PTHR46411:SF3">
    <property type="entry name" value="AAA+ ATPASE DOMAIN-CONTAINING PROTEIN"/>
    <property type="match status" value="1"/>
</dbReference>
<dbReference type="OMA" id="SDGNWTW"/>
<evidence type="ECO:0000313" key="4">
    <source>
        <dbReference type="Proteomes" id="UP000012174"/>
    </source>
</evidence>
<name>M7SFH1_EUTLA</name>
<protein>
    <submittedName>
        <fullName evidence="3">Putative aaa family protein</fullName>
    </submittedName>
</protein>
<dbReference type="Pfam" id="PF22942">
    <property type="entry name" value="DUF7025"/>
    <property type="match status" value="1"/>
</dbReference>